<evidence type="ECO:0000313" key="1">
    <source>
        <dbReference type="EMBL" id="AHL19369.1"/>
    </source>
</evidence>
<name>A0A059T6W1_9CAUD</name>
<evidence type="ECO:0000313" key="2">
    <source>
        <dbReference type="Proteomes" id="UP000026997"/>
    </source>
</evidence>
<dbReference type="OrthoDB" id="2564at10239"/>
<dbReference type="GeneID" id="19735728"/>
<protein>
    <submittedName>
        <fullName evidence="1">Metallophosphoesterase domain-containing protein</fullName>
    </submittedName>
</protein>
<accession>A0A059T6W1</accession>
<sequence>MKNLTKAERKAIEKGHLGKTAVILGVLNASHGKIVMSQYNKIAESLGMEKVAKPDFLALNETIQEDKVLLGLYQKSSVGKITLDDLTGGSNEDKYSQFNAMTAYTVDNDKVLADLREFRKIQRDGAYTQHLFNGVKADLKKELSSIAKPKFIIKESKKKTGKEMIVALSDWHIGALVINSDTGGYDYKKLVSYLTYLLGEIVQTVEEHDIDVCHVYHIGDFIEHINMRSVNQAYEAEFNATEQISKSIRTMLDFLNVLADHVHVKFGMVGGNHDRFQGNKNEKIYNDNVAYIILDTLFLLQDSKALHSNITLIDNREDVYSFKDNVAGKNIKVVHGDTEGKKVDVKIPKHIKSEVVDYLFMGHIHTTRIVQEDYSRFHVYVGSPMGANSYSAENNLPTTQGSQLLVILSKGSNNPMFLPIFTK</sequence>
<dbReference type="Proteomes" id="UP000026997">
    <property type="component" value="Segment"/>
</dbReference>
<organism evidence="1 2">
    <name type="scientific">Listeria phage LP-083-2</name>
    <dbReference type="NCBI Taxonomy" id="1458855"/>
    <lineage>
        <taxon>Viruses</taxon>
        <taxon>Duplodnaviria</taxon>
        <taxon>Heunggongvirae</taxon>
        <taxon>Uroviricota</taxon>
        <taxon>Caudoviricetes</taxon>
        <taxon>Herelleviridae</taxon>
        <taxon>Jasinskavirinae</taxon>
        <taxon>Pecentumvirus</taxon>
        <taxon>Pecentumvirus LP0832</taxon>
    </lineage>
</organism>
<proteinExistence type="predicted"/>
<dbReference type="SUPFAM" id="SSF56300">
    <property type="entry name" value="Metallo-dependent phosphatases"/>
    <property type="match status" value="1"/>
</dbReference>
<reference evidence="1 2" key="1">
    <citation type="journal article" date="2014" name="Appl. Environ. Microbiol.">
        <title>Comparative genomic and morphological analysis of Listeria phages isolated from farm environments.</title>
        <authorList>
            <person name="Denes T."/>
            <person name="Vongkamjan K."/>
            <person name="Ackermann H.W."/>
            <person name="Moreno Switt A.I."/>
            <person name="Wiedmann M."/>
            <person name="den Bakker H.C."/>
        </authorList>
    </citation>
    <scope>NUCLEOTIDE SEQUENCE [LARGE SCALE GENOMIC DNA]</scope>
</reference>
<dbReference type="RefSeq" id="YP_009044618.1">
    <property type="nucleotide sequence ID" value="NC_024383.1"/>
</dbReference>
<dbReference type="EMBL" id="KJ094030">
    <property type="protein sequence ID" value="AHL19369.1"/>
    <property type="molecule type" value="Genomic_DNA"/>
</dbReference>
<dbReference type="InterPro" id="IPR029052">
    <property type="entry name" value="Metallo-depent_PP-like"/>
</dbReference>
<gene>
    <name evidence="1" type="ORF">LP083-2_162</name>
</gene>
<keyword evidence="2" id="KW-1185">Reference proteome</keyword>
<dbReference type="KEGG" id="vg:19735728"/>
<dbReference type="Gene3D" id="3.60.21.10">
    <property type="match status" value="1"/>
</dbReference>